<dbReference type="OrthoDB" id="5405994at2"/>
<dbReference type="EMBL" id="RPOH01000064">
    <property type="protein sequence ID" value="RPH24149.1"/>
    <property type="molecule type" value="Genomic_DNA"/>
</dbReference>
<dbReference type="GO" id="GO:0003677">
    <property type="term" value="F:DNA binding"/>
    <property type="evidence" value="ECO:0007669"/>
    <property type="project" value="UniProtKB-KW"/>
</dbReference>
<accession>A0A3N5DR82</accession>
<keyword evidence="3" id="KW-0238">DNA-binding</keyword>
<keyword evidence="4" id="KW-0804">Transcription</keyword>
<evidence type="ECO:0000313" key="6">
    <source>
        <dbReference type="EMBL" id="RPH24149.1"/>
    </source>
</evidence>
<comment type="similarity">
    <text evidence="1">Belongs to the ner transcriptional regulatory family.</text>
</comment>
<evidence type="ECO:0000256" key="1">
    <source>
        <dbReference type="ARBA" id="ARBA00006157"/>
    </source>
</evidence>
<feature type="domain" description="Ner winged helix-turn-helix DNA-binding" evidence="5">
    <location>
        <begin position="5"/>
        <end position="62"/>
    </location>
</feature>
<evidence type="ECO:0000259" key="5">
    <source>
        <dbReference type="Pfam" id="PF13693"/>
    </source>
</evidence>
<gene>
    <name evidence="6" type="ORF">EHN07_14920</name>
</gene>
<evidence type="ECO:0000256" key="3">
    <source>
        <dbReference type="ARBA" id="ARBA00023125"/>
    </source>
</evidence>
<organism evidence="6 7">
    <name type="scientific">Buttiauxella warmboldiae</name>
    <dbReference type="NCBI Taxonomy" id="82993"/>
    <lineage>
        <taxon>Bacteria</taxon>
        <taxon>Pseudomonadati</taxon>
        <taxon>Pseudomonadota</taxon>
        <taxon>Gammaproteobacteria</taxon>
        <taxon>Enterobacterales</taxon>
        <taxon>Enterobacteriaceae</taxon>
        <taxon>Buttiauxella</taxon>
    </lineage>
</organism>
<dbReference type="InterPro" id="IPR038722">
    <property type="entry name" value="Ner_HTH_dom"/>
</dbReference>
<reference evidence="6 7" key="1">
    <citation type="submission" date="2018-11" db="EMBL/GenBank/DDBJ databases">
        <title>Draft genome sequence of Buttiauxella warmboldiae CCUG 35512.</title>
        <authorList>
            <person name="Salva-Serra F."/>
            <person name="Marathe N."/>
            <person name="Moore E."/>
            <person name="Svensson L."/>
            <person name="Engstrom-Jakobsson H."/>
        </authorList>
    </citation>
    <scope>NUCLEOTIDE SEQUENCE [LARGE SCALE GENOMIC DNA]</scope>
    <source>
        <strain evidence="6 7">CCUG 35512</strain>
    </source>
</reference>
<dbReference type="Proteomes" id="UP000268615">
    <property type="component" value="Unassembled WGS sequence"/>
</dbReference>
<protein>
    <submittedName>
        <fullName evidence="6">Transcriptional regulator</fullName>
    </submittedName>
</protein>
<evidence type="ECO:0000313" key="7">
    <source>
        <dbReference type="Proteomes" id="UP000268615"/>
    </source>
</evidence>
<dbReference type="InterPro" id="IPR010982">
    <property type="entry name" value="Lambda_DNA-bd_dom_sf"/>
</dbReference>
<evidence type="ECO:0000256" key="4">
    <source>
        <dbReference type="ARBA" id="ARBA00023163"/>
    </source>
</evidence>
<dbReference type="AlphaFoldDB" id="A0A3N5DR82"/>
<proteinExistence type="inferred from homology"/>
<keyword evidence="2" id="KW-0805">Transcription regulation</keyword>
<dbReference type="SUPFAM" id="SSF47413">
    <property type="entry name" value="lambda repressor-like DNA-binding domains"/>
    <property type="match status" value="1"/>
</dbReference>
<sequence length="88" mass="9873">MVKQDWHPANIIANLRKQGTSLVAVSHSVRLASSTQAHYPARPLLKGEWLIATALNIHPVTIPHLHQATCNPWFFNYIPGRVPGTRFL</sequence>
<dbReference type="Pfam" id="PF13693">
    <property type="entry name" value="HTH_35"/>
    <property type="match status" value="1"/>
</dbReference>
<keyword evidence="7" id="KW-1185">Reference proteome</keyword>
<evidence type="ECO:0000256" key="2">
    <source>
        <dbReference type="ARBA" id="ARBA00023015"/>
    </source>
</evidence>
<name>A0A3N5DR82_9ENTR</name>
<dbReference type="RefSeq" id="WP_124024881.1">
    <property type="nucleotide sequence ID" value="NZ_RPOH01000064.1"/>
</dbReference>
<comment type="caution">
    <text evidence="6">The sequence shown here is derived from an EMBL/GenBank/DDBJ whole genome shotgun (WGS) entry which is preliminary data.</text>
</comment>
<dbReference type="Gene3D" id="1.10.260.40">
    <property type="entry name" value="lambda repressor-like DNA-binding domains"/>
    <property type="match status" value="1"/>
</dbReference>